<dbReference type="AlphaFoldDB" id="A0A8K0SKW5"/>
<feature type="compositionally biased region" description="Pro residues" evidence="1">
    <location>
        <begin position="591"/>
        <end position="602"/>
    </location>
</feature>
<reference evidence="3" key="1">
    <citation type="journal article" date="2021" name="Nat. Commun.">
        <title>Genetic determinants of endophytism in the Arabidopsis root mycobiome.</title>
        <authorList>
            <person name="Mesny F."/>
            <person name="Miyauchi S."/>
            <person name="Thiergart T."/>
            <person name="Pickel B."/>
            <person name="Atanasova L."/>
            <person name="Karlsson M."/>
            <person name="Huettel B."/>
            <person name="Barry K.W."/>
            <person name="Haridas S."/>
            <person name="Chen C."/>
            <person name="Bauer D."/>
            <person name="Andreopoulos W."/>
            <person name="Pangilinan J."/>
            <person name="LaButti K."/>
            <person name="Riley R."/>
            <person name="Lipzen A."/>
            <person name="Clum A."/>
            <person name="Drula E."/>
            <person name="Henrissat B."/>
            <person name="Kohler A."/>
            <person name="Grigoriev I.V."/>
            <person name="Martin F.M."/>
            <person name="Hacquard S."/>
        </authorList>
    </citation>
    <scope>NUCLEOTIDE SEQUENCE</scope>
    <source>
        <strain evidence="3">MPI-CAGE-CH-0235</strain>
    </source>
</reference>
<evidence type="ECO:0000256" key="1">
    <source>
        <dbReference type="SAM" id="MobiDB-lite"/>
    </source>
</evidence>
<evidence type="ECO:0000313" key="4">
    <source>
        <dbReference type="Proteomes" id="UP000813444"/>
    </source>
</evidence>
<feature type="region of interest" description="Disordered" evidence="1">
    <location>
        <begin position="441"/>
        <end position="514"/>
    </location>
</feature>
<feature type="compositionally biased region" description="Acidic residues" evidence="1">
    <location>
        <begin position="443"/>
        <end position="485"/>
    </location>
</feature>
<protein>
    <recommendedName>
        <fullName evidence="2">C2H2-type domain-containing protein</fullName>
    </recommendedName>
</protein>
<feature type="region of interest" description="Disordered" evidence="1">
    <location>
        <begin position="539"/>
        <end position="560"/>
    </location>
</feature>
<dbReference type="Pfam" id="PF26082">
    <property type="entry name" value="zf-C2H2_AcuF"/>
    <property type="match status" value="1"/>
</dbReference>
<proteinExistence type="predicted"/>
<gene>
    <name evidence="3" type="ORF">B0I35DRAFT_439884</name>
</gene>
<evidence type="ECO:0000313" key="3">
    <source>
        <dbReference type="EMBL" id="KAH7310916.1"/>
    </source>
</evidence>
<sequence length="631" mass="70514">MATRSIAGRVAHCLGGFKSISSNYHSTELEESKETVVTAIQDELARFKLWSGNIGAHRTGRSSLDHRLRDSSRLREQVVRLLDELAKSLDEVKEILSGNATPWDEETTDTSEIDDELREMLKDEEFEFDSELDQLSVEITDIISSLLRLSISLRNPAPHDHFMSTEYAKEKYFSDFDISHVEEKYKDANPELVRRLGAAISRRRLYFKYRESHHAKLSQGLNFDESRTEAGANSTVASSVPLGMKDSGISALSFGELDEDVGSEMGISQTSYATTAPGSEMLRVPPLPKQHINGPFECPFCFMLISVTNRRQWKKHVLDDLRPYTCLFENCLTASKDYGRRHEWMSHVLQNHWKVWRCPASCEALWSSESGLKQHLQKAHPDIGSSGDLHAIIERCERRRRLDEKTDCQLCGETLDSIKQYQRHVGKHQVDLALFALPKIGDDGDSDHDDMADDNEDEVDDGEDVDEDDGEIYTAEREDENELLDNEQGAGIGAPPIPNREPTSSKPDQMPGGVAYDTKFAATLATGLTDAGFDPNLVIDDPVSRSRDSPPGSNELNGSRHAYIEDIDETWKEYEVETCDGKSPAELLPEAPTPPPEAPMPPAASDEDIVNIFDFLIATGQTPNASNVNPT</sequence>
<feature type="region of interest" description="Disordered" evidence="1">
    <location>
        <begin position="578"/>
        <end position="605"/>
    </location>
</feature>
<dbReference type="PANTHER" id="PTHR35391:SF7">
    <property type="entry name" value="C2H2-TYPE DOMAIN-CONTAINING PROTEIN"/>
    <property type="match status" value="1"/>
</dbReference>
<dbReference type="EMBL" id="JAGPNK010000012">
    <property type="protein sequence ID" value="KAH7310916.1"/>
    <property type="molecule type" value="Genomic_DNA"/>
</dbReference>
<feature type="domain" description="C2H2-type" evidence="2">
    <location>
        <begin position="408"/>
        <end position="428"/>
    </location>
</feature>
<dbReference type="OrthoDB" id="4941169at2759"/>
<name>A0A8K0SKW5_9HYPO</name>
<keyword evidence="4" id="KW-1185">Reference proteome</keyword>
<evidence type="ECO:0000259" key="2">
    <source>
        <dbReference type="PROSITE" id="PS00028"/>
    </source>
</evidence>
<dbReference type="Proteomes" id="UP000813444">
    <property type="component" value="Unassembled WGS sequence"/>
</dbReference>
<dbReference type="SMART" id="SM00355">
    <property type="entry name" value="ZnF_C2H2"/>
    <property type="match status" value="3"/>
</dbReference>
<dbReference type="PANTHER" id="PTHR35391">
    <property type="entry name" value="C2H2-TYPE DOMAIN-CONTAINING PROTEIN-RELATED"/>
    <property type="match status" value="1"/>
</dbReference>
<dbReference type="InterPro" id="IPR013087">
    <property type="entry name" value="Znf_C2H2_type"/>
</dbReference>
<comment type="caution">
    <text evidence="3">The sequence shown here is derived from an EMBL/GenBank/DDBJ whole genome shotgun (WGS) entry which is preliminary data.</text>
</comment>
<accession>A0A8K0SKW5</accession>
<dbReference type="PROSITE" id="PS00028">
    <property type="entry name" value="ZINC_FINGER_C2H2_1"/>
    <property type="match status" value="2"/>
</dbReference>
<dbReference type="InterPro" id="IPR058925">
    <property type="entry name" value="zf-C2H2_AcuF"/>
</dbReference>
<organism evidence="3 4">
    <name type="scientific">Stachybotrys elegans</name>
    <dbReference type="NCBI Taxonomy" id="80388"/>
    <lineage>
        <taxon>Eukaryota</taxon>
        <taxon>Fungi</taxon>
        <taxon>Dikarya</taxon>
        <taxon>Ascomycota</taxon>
        <taxon>Pezizomycotina</taxon>
        <taxon>Sordariomycetes</taxon>
        <taxon>Hypocreomycetidae</taxon>
        <taxon>Hypocreales</taxon>
        <taxon>Stachybotryaceae</taxon>
        <taxon>Stachybotrys</taxon>
    </lineage>
</organism>
<feature type="domain" description="C2H2-type" evidence="2">
    <location>
        <begin position="358"/>
        <end position="380"/>
    </location>
</feature>